<evidence type="ECO:0000313" key="3">
    <source>
        <dbReference type="EMBL" id="CAH0112811.1"/>
    </source>
</evidence>
<keyword evidence="1" id="KW-0732">Signal</keyword>
<reference evidence="3" key="1">
    <citation type="submission" date="2021-11" db="EMBL/GenBank/DDBJ databases">
        <authorList>
            <person name="Schell T."/>
        </authorList>
    </citation>
    <scope>NUCLEOTIDE SEQUENCE</scope>
    <source>
        <strain evidence="3">M5</strain>
    </source>
</reference>
<feature type="chain" id="PRO_5035164965" description="Ig-like domain-containing protein" evidence="1">
    <location>
        <begin position="18"/>
        <end position="264"/>
    </location>
</feature>
<dbReference type="InterPro" id="IPR007110">
    <property type="entry name" value="Ig-like_dom"/>
</dbReference>
<comment type="caution">
    <text evidence="3">The sequence shown here is derived from an EMBL/GenBank/DDBJ whole genome shotgun (WGS) entry which is preliminary data.</text>
</comment>
<feature type="signal peptide" evidence="1">
    <location>
        <begin position="1"/>
        <end position="17"/>
    </location>
</feature>
<protein>
    <recommendedName>
        <fullName evidence="2">Ig-like domain-containing protein</fullName>
    </recommendedName>
</protein>
<evidence type="ECO:0000256" key="1">
    <source>
        <dbReference type="SAM" id="SignalP"/>
    </source>
</evidence>
<keyword evidence="4" id="KW-1185">Reference proteome</keyword>
<proteinExistence type="predicted"/>
<dbReference type="OrthoDB" id="6348444at2759"/>
<name>A0A8J2S8Q7_9CRUS</name>
<accession>A0A8J2S8Q7</accession>
<evidence type="ECO:0000259" key="2">
    <source>
        <dbReference type="PROSITE" id="PS50835"/>
    </source>
</evidence>
<dbReference type="PROSITE" id="PS50835">
    <property type="entry name" value="IG_LIKE"/>
    <property type="match status" value="1"/>
</dbReference>
<dbReference type="Proteomes" id="UP000789390">
    <property type="component" value="Unassembled WGS sequence"/>
</dbReference>
<feature type="domain" description="Ig-like" evidence="2">
    <location>
        <begin position="68"/>
        <end position="175"/>
    </location>
</feature>
<gene>
    <name evidence="3" type="ORF">DGAL_LOCUS16604</name>
</gene>
<sequence length="264" mass="29073">MFFHVVCFFVSLSAAKAQHQWPYPFQQQIPPPPQAPFPPNGFLPIGSNGLQPFDGFPYGNRPIYNGGPSQQMIPPPRMQLLRIQLVCESVPAQQPPVIRWVRRDSSTVASTAITIAEGSKAVDPNKYTVNLENLPNGAIRSVLTIVRPEPDSSQAAYYCQSVSSTTLTAESREVYVIGNRQFVNANMAYHAADTFTGQWQQRSNAGPATEAIKLITPNPLFLNDLNQTGWEIYHEGGETDGDFHPTNLHNSIQPSVVSGNHTSI</sequence>
<dbReference type="EMBL" id="CAKKLH010000332">
    <property type="protein sequence ID" value="CAH0112811.1"/>
    <property type="molecule type" value="Genomic_DNA"/>
</dbReference>
<evidence type="ECO:0000313" key="4">
    <source>
        <dbReference type="Proteomes" id="UP000789390"/>
    </source>
</evidence>
<organism evidence="3 4">
    <name type="scientific">Daphnia galeata</name>
    <dbReference type="NCBI Taxonomy" id="27404"/>
    <lineage>
        <taxon>Eukaryota</taxon>
        <taxon>Metazoa</taxon>
        <taxon>Ecdysozoa</taxon>
        <taxon>Arthropoda</taxon>
        <taxon>Crustacea</taxon>
        <taxon>Branchiopoda</taxon>
        <taxon>Diplostraca</taxon>
        <taxon>Cladocera</taxon>
        <taxon>Anomopoda</taxon>
        <taxon>Daphniidae</taxon>
        <taxon>Daphnia</taxon>
    </lineage>
</organism>
<dbReference type="AlphaFoldDB" id="A0A8J2S8Q7"/>